<sequence length="631" mass="67988">MASPDSVSRKASRVEQDVENEGTEGRSSRGKKGKNGAKKLPQRGLGVAQLEKLRLQEQKLQESACFAATHGLHVPSFPASVALAEKGLLYSSSYSCLDGKFEICNEKKGTNLLSFCKVLPNPHQTTTMPVSTAFMSSQDRGSSNSIIHATYKDKALIYADLMSASTLNQPSGSSLSVMLPGHAEGHEPAQSSFSRAVDTSSLDSCLSSSVSVREQSNGKSTFFQKESGNVGATDADVAKVLALSTLDTLSVSSKSAISKGFLDRGLSSQRLSFHFQSAAMIDKNSEQSQGVQDPFSSLLSAGENSKGLGYNGFLKGSALCNAEKNGGRSLSNLRLLNSSFEPPDKNYSAVNQLHLPVMGISSFGDMPKELSSFQNISTSQGWTSAGKSSERKRPWLATQHPASLEIKFNDLGSNGLREINGHLNHQILKSQHSDCEASHLTSTVFLHDLGDSAIPYLKINSCISAPICQDSRISSFTSGFCPDPLLFIDFKRNVGSKNGYPARNPTTETSPQTISDNFLSLGPSSTSAYDFGLHNLGGSESSSLRHDRRGLEEMTSQQDSVDERKSNIPFTNEQTDLLLPKHPFIRSDVKGKPPGIMASGKSEEFRLGEHVRQPGASDQLQFLDLSLKLAL</sequence>
<dbReference type="EMBL" id="CM055098">
    <property type="protein sequence ID" value="KAJ7550911.1"/>
    <property type="molecule type" value="Genomic_DNA"/>
</dbReference>
<organism evidence="1 2">
    <name type="scientific">Diphasiastrum complanatum</name>
    <name type="common">Issler's clubmoss</name>
    <name type="synonym">Lycopodium complanatum</name>
    <dbReference type="NCBI Taxonomy" id="34168"/>
    <lineage>
        <taxon>Eukaryota</taxon>
        <taxon>Viridiplantae</taxon>
        <taxon>Streptophyta</taxon>
        <taxon>Embryophyta</taxon>
        <taxon>Tracheophyta</taxon>
        <taxon>Lycopodiopsida</taxon>
        <taxon>Lycopodiales</taxon>
        <taxon>Lycopodiaceae</taxon>
        <taxon>Lycopodioideae</taxon>
        <taxon>Diphasiastrum</taxon>
    </lineage>
</organism>
<evidence type="ECO:0000313" key="1">
    <source>
        <dbReference type="EMBL" id="KAJ7550911.1"/>
    </source>
</evidence>
<proteinExistence type="predicted"/>
<accession>A0ACC2D9N2</accession>
<reference evidence="2" key="1">
    <citation type="journal article" date="2024" name="Proc. Natl. Acad. Sci. U.S.A.">
        <title>Extraordinary preservation of gene collinearity over three hundred million years revealed in homosporous lycophytes.</title>
        <authorList>
            <person name="Li C."/>
            <person name="Wickell D."/>
            <person name="Kuo L.Y."/>
            <person name="Chen X."/>
            <person name="Nie B."/>
            <person name="Liao X."/>
            <person name="Peng D."/>
            <person name="Ji J."/>
            <person name="Jenkins J."/>
            <person name="Williams M."/>
            <person name="Shu S."/>
            <person name="Plott C."/>
            <person name="Barry K."/>
            <person name="Rajasekar S."/>
            <person name="Grimwood J."/>
            <person name="Han X."/>
            <person name="Sun S."/>
            <person name="Hou Z."/>
            <person name="He W."/>
            <person name="Dai G."/>
            <person name="Sun C."/>
            <person name="Schmutz J."/>
            <person name="Leebens-Mack J.H."/>
            <person name="Li F.W."/>
            <person name="Wang L."/>
        </authorList>
    </citation>
    <scope>NUCLEOTIDE SEQUENCE [LARGE SCALE GENOMIC DNA]</scope>
    <source>
        <strain evidence="2">cv. PW_Plant_1</strain>
    </source>
</reference>
<protein>
    <submittedName>
        <fullName evidence="1">Uncharacterized protein</fullName>
    </submittedName>
</protein>
<keyword evidence="2" id="KW-1185">Reference proteome</keyword>
<evidence type="ECO:0000313" key="2">
    <source>
        <dbReference type="Proteomes" id="UP001162992"/>
    </source>
</evidence>
<name>A0ACC2D9N2_DIPCM</name>
<comment type="caution">
    <text evidence="1">The sequence shown here is derived from an EMBL/GenBank/DDBJ whole genome shotgun (WGS) entry which is preliminary data.</text>
</comment>
<dbReference type="Proteomes" id="UP001162992">
    <property type="component" value="Chromosome 7"/>
</dbReference>
<gene>
    <name evidence="1" type="ORF">O6H91_07G124600</name>
</gene>